<comment type="caution">
    <text evidence="2">The sequence shown here is derived from an EMBL/GenBank/DDBJ whole genome shotgun (WGS) entry which is preliminary data.</text>
</comment>
<dbReference type="EMBL" id="VUMD01000008">
    <property type="protein sequence ID" value="MSS36921.1"/>
    <property type="molecule type" value="Genomic_DNA"/>
</dbReference>
<organism evidence="2 3">
    <name type="scientific">Clostridium porci</name>
    <dbReference type="NCBI Taxonomy" id="2605778"/>
    <lineage>
        <taxon>Bacteria</taxon>
        <taxon>Bacillati</taxon>
        <taxon>Bacillota</taxon>
        <taxon>Clostridia</taxon>
        <taxon>Eubacteriales</taxon>
        <taxon>Clostridiaceae</taxon>
        <taxon>Clostridium</taxon>
    </lineage>
</organism>
<keyword evidence="1" id="KW-0472">Membrane</keyword>
<sequence length="259" mass="29064">MFKKLQELYHSANESIKKAAKKTQSALQDKNSIQKLGTIIIVLLLIAAVLGLTGFLFLSVYRFIDNHMGELAIIGISIAMFFAWIQSGREQREAKRRKVLEEKYKALMPKANAVYEKVGGFMGDILRDKSLASLINLANPSNLSNIIMENPAQRIQIKPDGTGYLLTYRANKLSITNLIPEHILTIRDVLQGAINQRITSYGINGLCPPKQNTFLHVMGEPSDCHTYVTFCLDYDEEKINDSYSAAPVFSTFNDSTYGY</sequence>
<keyword evidence="3" id="KW-1185">Reference proteome</keyword>
<keyword evidence="1" id="KW-1133">Transmembrane helix</keyword>
<feature type="transmembrane region" description="Helical" evidence="1">
    <location>
        <begin position="36"/>
        <end position="61"/>
    </location>
</feature>
<dbReference type="RefSeq" id="WP_154472368.1">
    <property type="nucleotide sequence ID" value="NZ_VUMD01000008.1"/>
</dbReference>
<gene>
    <name evidence="2" type="ORF">FYJ39_10110</name>
</gene>
<accession>A0A7X2NLJ3</accession>
<evidence type="ECO:0000313" key="3">
    <source>
        <dbReference type="Proteomes" id="UP000429958"/>
    </source>
</evidence>
<proteinExistence type="predicted"/>
<feature type="transmembrane region" description="Helical" evidence="1">
    <location>
        <begin position="67"/>
        <end position="85"/>
    </location>
</feature>
<protein>
    <submittedName>
        <fullName evidence="2">Uncharacterized protein</fullName>
    </submittedName>
</protein>
<dbReference type="AlphaFoldDB" id="A0A7X2NLJ3"/>
<evidence type="ECO:0000256" key="1">
    <source>
        <dbReference type="SAM" id="Phobius"/>
    </source>
</evidence>
<reference evidence="2 3" key="1">
    <citation type="submission" date="2019-08" db="EMBL/GenBank/DDBJ databases">
        <title>In-depth cultivation of the pig gut microbiome towards novel bacterial diversity and tailored functional studies.</title>
        <authorList>
            <person name="Wylensek D."/>
            <person name="Hitch T.C.A."/>
            <person name="Clavel T."/>
        </authorList>
    </citation>
    <scope>NUCLEOTIDE SEQUENCE [LARGE SCALE GENOMIC DNA]</scope>
    <source>
        <strain evidence="2 3">WCA-389-WT-23D1</strain>
    </source>
</reference>
<dbReference type="Proteomes" id="UP000429958">
    <property type="component" value="Unassembled WGS sequence"/>
</dbReference>
<evidence type="ECO:0000313" key="2">
    <source>
        <dbReference type="EMBL" id="MSS36921.1"/>
    </source>
</evidence>
<keyword evidence="1" id="KW-0812">Transmembrane</keyword>
<name>A0A7X2NLJ3_9CLOT</name>